<feature type="transmembrane region" description="Helical" evidence="1">
    <location>
        <begin position="148"/>
        <end position="167"/>
    </location>
</feature>
<dbReference type="KEGG" id="knv:Pan216_24450"/>
<keyword evidence="3" id="KW-1185">Reference proteome</keyword>
<keyword evidence="1" id="KW-0472">Membrane</keyword>
<protein>
    <recommendedName>
        <fullName evidence="4">Membrane protein 6-pyruvoyl-tetrahydropterin synthase-related domain-containing protein</fullName>
    </recommendedName>
</protein>
<gene>
    <name evidence="2" type="ORF">Pan216_24450</name>
</gene>
<feature type="transmembrane region" description="Helical" evidence="1">
    <location>
        <begin position="310"/>
        <end position="333"/>
    </location>
</feature>
<dbReference type="AlphaFoldDB" id="A0A518B3R5"/>
<name>A0A518B3R5_9BACT</name>
<evidence type="ECO:0000256" key="1">
    <source>
        <dbReference type="SAM" id="Phobius"/>
    </source>
</evidence>
<keyword evidence="1" id="KW-0812">Transmembrane</keyword>
<dbReference type="EMBL" id="CP036279">
    <property type="protein sequence ID" value="QDU61584.1"/>
    <property type="molecule type" value="Genomic_DNA"/>
</dbReference>
<sequence length="594" mass="66778">MAITTDARATTTLAHRYFKPVFRSIDTHRPLRWLLVLLLLATAVVAGTSVVFSEEGWPGNHEGLAWKFRTLVYAAHLQQGDLLPIWASEDMYGHGSPLPLFYHKAFYFTSAPLYLGLGNVKWSIYLAIAGWSLFGCLGIYRAARTLDAHWTVATAIASLLPFLNYTLLDWLVRGAFAEFSAYMCLPWIFHWCLRLLRTERFGVSLALWMALLVYAHSVIALFSMIPILIAVAIVLARHPRTFTRELLVKGSLSVLICSVALLPYLAAYSVIREGFDPSSVKNFGYSPSDHFWPARKYVHDSRFHPGGKEMWFSVQLNHTLLIAALVTLLWSLLNVRPRSDEASAPATVPGASLFLLSSLGVMFALQLRASNGLYDSVPGMDYLQFPWRLLSFVNPLLLLWLALRFAAMPRKSGSLLLPCLLTWLVLGTVLESPGVQPVRWNWISQAELEDPLLTGQSPGVAGTAAEYWPVSTQPDERDGDAPSQIHERLQSFRRQTSQGPVCLEGTARVRSPADGSRRDWERLTMRWRFACEGRSRVALPLTHSGLERVYRETERGRVPVLTHRRSDDHRVVIELPAGEHQVTVRLPTLGNLLR</sequence>
<feature type="transmembrane region" description="Helical" evidence="1">
    <location>
        <begin position="124"/>
        <end position="142"/>
    </location>
</feature>
<evidence type="ECO:0000313" key="3">
    <source>
        <dbReference type="Proteomes" id="UP000317093"/>
    </source>
</evidence>
<evidence type="ECO:0000313" key="2">
    <source>
        <dbReference type="EMBL" id="QDU61584.1"/>
    </source>
</evidence>
<feature type="transmembrane region" description="Helical" evidence="1">
    <location>
        <begin position="415"/>
        <end position="435"/>
    </location>
</feature>
<accession>A0A518B3R5</accession>
<dbReference type="OrthoDB" id="9066959at2"/>
<feature type="transmembrane region" description="Helical" evidence="1">
    <location>
        <begin position="246"/>
        <end position="271"/>
    </location>
</feature>
<dbReference type="Proteomes" id="UP000317093">
    <property type="component" value="Chromosome"/>
</dbReference>
<feature type="transmembrane region" description="Helical" evidence="1">
    <location>
        <begin position="208"/>
        <end position="234"/>
    </location>
</feature>
<proteinExistence type="predicted"/>
<evidence type="ECO:0008006" key="4">
    <source>
        <dbReference type="Google" id="ProtNLM"/>
    </source>
</evidence>
<dbReference type="RefSeq" id="WP_145258156.1">
    <property type="nucleotide sequence ID" value="NZ_CP036279.1"/>
</dbReference>
<keyword evidence="1" id="KW-1133">Transmembrane helix</keyword>
<feature type="transmembrane region" description="Helical" evidence="1">
    <location>
        <begin position="345"/>
        <end position="365"/>
    </location>
</feature>
<organism evidence="2 3">
    <name type="scientific">Kolteria novifilia</name>
    <dbReference type="NCBI Taxonomy" id="2527975"/>
    <lineage>
        <taxon>Bacteria</taxon>
        <taxon>Pseudomonadati</taxon>
        <taxon>Planctomycetota</taxon>
        <taxon>Planctomycetia</taxon>
        <taxon>Kolteriales</taxon>
        <taxon>Kolteriaceae</taxon>
        <taxon>Kolteria</taxon>
    </lineage>
</organism>
<feature type="transmembrane region" description="Helical" evidence="1">
    <location>
        <begin position="33"/>
        <end position="52"/>
    </location>
</feature>
<feature type="transmembrane region" description="Helical" evidence="1">
    <location>
        <begin position="385"/>
        <end position="403"/>
    </location>
</feature>
<reference evidence="2 3" key="1">
    <citation type="submission" date="2019-02" db="EMBL/GenBank/DDBJ databases">
        <title>Deep-cultivation of Planctomycetes and their phenomic and genomic characterization uncovers novel biology.</title>
        <authorList>
            <person name="Wiegand S."/>
            <person name="Jogler M."/>
            <person name="Boedeker C."/>
            <person name="Pinto D."/>
            <person name="Vollmers J."/>
            <person name="Rivas-Marin E."/>
            <person name="Kohn T."/>
            <person name="Peeters S.H."/>
            <person name="Heuer A."/>
            <person name="Rast P."/>
            <person name="Oberbeckmann S."/>
            <person name="Bunk B."/>
            <person name="Jeske O."/>
            <person name="Meyerdierks A."/>
            <person name="Storesund J.E."/>
            <person name="Kallscheuer N."/>
            <person name="Luecker S."/>
            <person name="Lage O.M."/>
            <person name="Pohl T."/>
            <person name="Merkel B.J."/>
            <person name="Hornburger P."/>
            <person name="Mueller R.-W."/>
            <person name="Bruemmer F."/>
            <person name="Labrenz M."/>
            <person name="Spormann A.M."/>
            <person name="Op den Camp H."/>
            <person name="Overmann J."/>
            <person name="Amann R."/>
            <person name="Jetten M.S.M."/>
            <person name="Mascher T."/>
            <person name="Medema M.H."/>
            <person name="Devos D.P."/>
            <person name="Kaster A.-K."/>
            <person name="Ovreas L."/>
            <person name="Rohde M."/>
            <person name="Galperin M.Y."/>
            <person name="Jogler C."/>
        </authorList>
    </citation>
    <scope>NUCLEOTIDE SEQUENCE [LARGE SCALE GENOMIC DNA]</scope>
    <source>
        <strain evidence="2 3">Pan216</strain>
    </source>
</reference>